<dbReference type="AlphaFoldDB" id="A0A382D5V5"/>
<dbReference type="EMBL" id="UINC01037823">
    <property type="protein sequence ID" value="SVB33886.1"/>
    <property type="molecule type" value="Genomic_DNA"/>
</dbReference>
<evidence type="ECO:0000313" key="1">
    <source>
        <dbReference type="EMBL" id="SVB33886.1"/>
    </source>
</evidence>
<protein>
    <submittedName>
        <fullName evidence="1">Uncharacterized protein</fullName>
    </submittedName>
</protein>
<organism evidence="1">
    <name type="scientific">marine metagenome</name>
    <dbReference type="NCBI Taxonomy" id="408172"/>
    <lineage>
        <taxon>unclassified sequences</taxon>
        <taxon>metagenomes</taxon>
        <taxon>ecological metagenomes</taxon>
    </lineage>
</organism>
<accession>A0A382D5V5</accession>
<sequence length="45" mass="4982">VAPSNRKFKVVPIAASVLLRFLSISFVRAAITGTVYPFAGIHYFR</sequence>
<feature type="non-terminal residue" evidence="1">
    <location>
        <position position="1"/>
    </location>
</feature>
<reference evidence="1" key="1">
    <citation type="submission" date="2018-05" db="EMBL/GenBank/DDBJ databases">
        <authorList>
            <person name="Lanie J.A."/>
            <person name="Ng W.-L."/>
            <person name="Kazmierczak K.M."/>
            <person name="Andrzejewski T.M."/>
            <person name="Davidsen T.M."/>
            <person name="Wayne K.J."/>
            <person name="Tettelin H."/>
            <person name="Glass J.I."/>
            <person name="Rusch D."/>
            <person name="Podicherti R."/>
            <person name="Tsui H.-C.T."/>
            <person name="Winkler M.E."/>
        </authorList>
    </citation>
    <scope>NUCLEOTIDE SEQUENCE</scope>
</reference>
<gene>
    <name evidence="1" type="ORF">METZ01_LOCUS186740</name>
</gene>
<proteinExistence type="predicted"/>
<name>A0A382D5V5_9ZZZZ</name>